<proteinExistence type="predicted"/>
<keyword evidence="3" id="KW-1185">Reference proteome</keyword>
<name>A0A2S4LB47_9HYPO</name>
<dbReference type="OrthoDB" id="10025998at2759"/>
<reference evidence="2 3" key="1">
    <citation type="submission" date="2018-01" db="EMBL/GenBank/DDBJ databases">
        <title>Harnessing the power of phylogenomics to disentangle the directionality and signatures of interkingdom host jumping in the parasitic fungal genus Tolypocladium.</title>
        <authorList>
            <person name="Quandt C.A."/>
            <person name="Patterson W."/>
            <person name="Spatafora J.W."/>
        </authorList>
    </citation>
    <scope>NUCLEOTIDE SEQUENCE [LARGE SCALE GENOMIC DNA]</scope>
    <source>
        <strain evidence="2 3">NRBC 100945</strain>
    </source>
</reference>
<evidence type="ECO:0000259" key="1">
    <source>
        <dbReference type="Pfam" id="PF18922"/>
    </source>
</evidence>
<accession>A0A2S4LB47</accession>
<dbReference type="Proteomes" id="UP000237481">
    <property type="component" value="Unassembled WGS sequence"/>
</dbReference>
<comment type="caution">
    <text evidence="2">The sequence shown here is derived from an EMBL/GenBank/DDBJ whole genome shotgun (WGS) entry which is preliminary data.</text>
</comment>
<dbReference type="STRING" id="94208.A0A2S4LB47"/>
<dbReference type="AlphaFoldDB" id="A0A2S4LB47"/>
<gene>
    <name evidence="2" type="ORF">TPAR_00177</name>
</gene>
<dbReference type="Pfam" id="PF18922">
    <property type="entry name" value="DUF5672"/>
    <property type="match status" value="1"/>
</dbReference>
<dbReference type="InterPro" id="IPR043729">
    <property type="entry name" value="DUF5672"/>
</dbReference>
<evidence type="ECO:0000313" key="2">
    <source>
        <dbReference type="EMBL" id="POR39636.1"/>
    </source>
</evidence>
<organism evidence="2 3">
    <name type="scientific">Tolypocladium paradoxum</name>
    <dbReference type="NCBI Taxonomy" id="94208"/>
    <lineage>
        <taxon>Eukaryota</taxon>
        <taxon>Fungi</taxon>
        <taxon>Dikarya</taxon>
        <taxon>Ascomycota</taxon>
        <taxon>Pezizomycotina</taxon>
        <taxon>Sordariomycetes</taxon>
        <taxon>Hypocreomycetidae</taxon>
        <taxon>Hypocreales</taxon>
        <taxon>Ophiocordycipitaceae</taxon>
        <taxon>Tolypocladium</taxon>
    </lineage>
</organism>
<sequence length="334" mass="36920">MAHSDLSTLSPPHHPHMRNVVPMTTALFFTTYLPLPHLALQYAPHRAPFNASKLALLVESRPLPILAPLTLHFMSVLPPDWRVLFLGSPPSLAAINASAAIRIHARAGKLALRPIPADMSTDGPEMISRFLTAPWLYGPAVAPAEWLLVFQADSMLCANSRLDVDAFLGYDWVGAPWDPEGDWGGNGGLSLRRVSRIVDILRIQERANDTEPEDVWLTERLGHYPGGTAANGSVSLTFSGEMHSGVPERVVDLAMRNGTIYNDGTYVKGMDDWRDGFYEPMGYHTGGSGVWLHGPIWGLPEMRRHIYSYCPEVKMTLAMDVARYVPGTCNIRWG</sequence>
<evidence type="ECO:0000313" key="3">
    <source>
        <dbReference type="Proteomes" id="UP000237481"/>
    </source>
</evidence>
<feature type="domain" description="DUF5672" evidence="1">
    <location>
        <begin position="113"/>
        <end position="243"/>
    </location>
</feature>
<dbReference type="EMBL" id="PKSG01000022">
    <property type="protein sequence ID" value="POR39636.1"/>
    <property type="molecule type" value="Genomic_DNA"/>
</dbReference>
<protein>
    <recommendedName>
        <fullName evidence="1">DUF5672 domain-containing protein</fullName>
    </recommendedName>
</protein>